<evidence type="ECO:0000256" key="4">
    <source>
        <dbReference type="ARBA" id="ARBA00023136"/>
    </source>
</evidence>
<keyword evidence="3 5" id="KW-1133">Transmembrane helix</keyword>
<dbReference type="EMBL" id="BNCI01000001">
    <property type="protein sequence ID" value="GHF18997.1"/>
    <property type="molecule type" value="Genomic_DNA"/>
</dbReference>
<dbReference type="Pfam" id="PF07298">
    <property type="entry name" value="NnrU"/>
    <property type="match status" value="1"/>
</dbReference>
<feature type="transmembrane region" description="Helical" evidence="5">
    <location>
        <begin position="122"/>
        <end position="139"/>
    </location>
</feature>
<keyword evidence="4 5" id="KW-0472">Membrane</keyword>
<evidence type="ECO:0000259" key="6">
    <source>
        <dbReference type="Pfam" id="PF07298"/>
    </source>
</evidence>
<reference evidence="7" key="1">
    <citation type="journal article" date="2014" name="Int. J. Syst. Evol. Microbiol.">
        <title>Complete genome sequence of Corynebacterium casei LMG S-19264T (=DSM 44701T), isolated from a smear-ripened cheese.</title>
        <authorList>
            <consortium name="US DOE Joint Genome Institute (JGI-PGF)"/>
            <person name="Walter F."/>
            <person name="Albersmeier A."/>
            <person name="Kalinowski J."/>
            <person name="Ruckert C."/>
        </authorList>
    </citation>
    <scope>NUCLEOTIDE SEQUENCE</scope>
    <source>
        <strain evidence="7">KCTC 42590</strain>
    </source>
</reference>
<feature type="transmembrane region" description="Helical" evidence="5">
    <location>
        <begin position="97"/>
        <end position="116"/>
    </location>
</feature>
<keyword evidence="2 5" id="KW-0812">Transmembrane</keyword>
<feature type="transmembrane region" description="Helical" evidence="5">
    <location>
        <begin position="70"/>
        <end position="90"/>
    </location>
</feature>
<evidence type="ECO:0000313" key="8">
    <source>
        <dbReference type="Proteomes" id="UP000630923"/>
    </source>
</evidence>
<feature type="transmembrane region" description="Helical" evidence="5">
    <location>
        <begin position="6"/>
        <end position="24"/>
    </location>
</feature>
<gene>
    <name evidence="7" type="ORF">GCM10017044_11940</name>
</gene>
<evidence type="ECO:0000313" key="7">
    <source>
        <dbReference type="EMBL" id="GHF18997.1"/>
    </source>
</evidence>
<sequence>MHILISGIALWMVVHLISSAAPNLRAKLWAKLGHPYRGLISLGLLAAIYVIVTGWQAVSPVLLYTPPLTNVPVTALLMFVALSLSVAPYGKNIIKHYLRHPQLTGFILLCITHLLVNGDDRTTVLFGGFILWACLEIFFLNKRDGTWARPERQPISTALLPLAIGAALTAALVYAHPYLTGVPLI</sequence>
<evidence type="ECO:0000256" key="2">
    <source>
        <dbReference type="ARBA" id="ARBA00022692"/>
    </source>
</evidence>
<name>A0A919E4I8_9PROT</name>
<comment type="caution">
    <text evidence="7">The sequence shown here is derived from an EMBL/GenBank/DDBJ whole genome shotgun (WGS) entry which is preliminary data.</text>
</comment>
<protein>
    <submittedName>
        <fullName evidence="7">Membrane protein</fullName>
    </submittedName>
</protein>
<feature type="transmembrane region" description="Helical" evidence="5">
    <location>
        <begin position="159"/>
        <end position="179"/>
    </location>
</feature>
<evidence type="ECO:0000256" key="3">
    <source>
        <dbReference type="ARBA" id="ARBA00022989"/>
    </source>
</evidence>
<dbReference type="RefSeq" id="WP_191250817.1">
    <property type="nucleotide sequence ID" value="NZ_BNCI01000001.1"/>
</dbReference>
<dbReference type="GO" id="GO:0016020">
    <property type="term" value="C:membrane"/>
    <property type="evidence" value="ECO:0007669"/>
    <property type="project" value="UniProtKB-SubCell"/>
</dbReference>
<dbReference type="Proteomes" id="UP000630923">
    <property type="component" value="Unassembled WGS sequence"/>
</dbReference>
<comment type="subcellular location">
    <subcellularLocation>
        <location evidence="1">Membrane</location>
        <topology evidence="1">Multi-pass membrane protein</topology>
    </subcellularLocation>
</comment>
<reference evidence="7" key="2">
    <citation type="submission" date="2020-09" db="EMBL/GenBank/DDBJ databases">
        <authorList>
            <person name="Sun Q."/>
            <person name="Kim S."/>
        </authorList>
    </citation>
    <scope>NUCLEOTIDE SEQUENCE</scope>
    <source>
        <strain evidence="7">KCTC 42590</strain>
    </source>
</reference>
<organism evidence="7 8">
    <name type="scientific">Kordiimonas sediminis</name>
    <dbReference type="NCBI Taxonomy" id="1735581"/>
    <lineage>
        <taxon>Bacteria</taxon>
        <taxon>Pseudomonadati</taxon>
        <taxon>Pseudomonadota</taxon>
        <taxon>Alphaproteobacteria</taxon>
        <taxon>Kordiimonadales</taxon>
        <taxon>Kordiimonadaceae</taxon>
        <taxon>Kordiimonas</taxon>
    </lineage>
</organism>
<feature type="domain" description="NnrU" evidence="6">
    <location>
        <begin position="3"/>
        <end position="183"/>
    </location>
</feature>
<dbReference type="AlphaFoldDB" id="A0A919E4I8"/>
<evidence type="ECO:0000256" key="5">
    <source>
        <dbReference type="SAM" id="Phobius"/>
    </source>
</evidence>
<accession>A0A919E4I8</accession>
<keyword evidence="8" id="KW-1185">Reference proteome</keyword>
<proteinExistence type="predicted"/>
<dbReference type="InterPro" id="IPR009915">
    <property type="entry name" value="NnrU_dom"/>
</dbReference>
<evidence type="ECO:0000256" key="1">
    <source>
        <dbReference type="ARBA" id="ARBA00004141"/>
    </source>
</evidence>
<feature type="transmembrane region" description="Helical" evidence="5">
    <location>
        <begin position="36"/>
        <end position="58"/>
    </location>
</feature>